<dbReference type="EMBL" id="JACRSY010000092">
    <property type="protein sequence ID" value="MBC8581749.1"/>
    <property type="molecule type" value="Genomic_DNA"/>
</dbReference>
<evidence type="ECO:0000256" key="5">
    <source>
        <dbReference type="ARBA" id="ARBA00023316"/>
    </source>
</evidence>
<protein>
    <submittedName>
        <fullName evidence="8">L,D-transpeptidase family protein</fullName>
    </submittedName>
</protein>
<dbReference type="CDD" id="cd16913">
    <property type="entry name" value="YkuD_like"/>
    <property type="match status" value="1"/>
</dbReference>
<evidence type="ECO:0000256" key="2">
    <source>
        <dbReference type="ARBA" id="ARBA00022679"/>
    </source>
</evidence>
<evidence type="ECO:0000259" key="7">
    <source>
        <dbReference type="PROSITE" id="PS52029"/>
    </source>
</evidence>
<dbReference type="PROSITE" id="PS52029">
    <property type="entry name" value="LD_TPASE"/>
    <property type="match status" value="1"/>
</dbReference>
<dbReference type="GO" id="GO:0008360">
    <property type="term" value="P:regulation of cell shape"/>
    <property type="evidence" value="ECO:0007669"/>
    <property type="project" value="UniProtKB-UniRule"/>
</dbReference>
<gene>
    <name evidence="8" type="ORF">H8718_19975</name>
</gene>
<dbReference type="GO" id="GO:0005576">
    <property type="term" value="C:extracellular region"/>
    <property type="evidence" value="ECO:0007669"/>
    <property type="project" value="TreeGrafter"/>
</dbReference>
<dbReference type="RefSeq" id="WP_249334820.1">
    <property type="nucleotide sequence ID" value="NZ_JACRSY010000092.1"/>
</dbReference>
<dbReference type="AlphaFoldDB" id="A0A926EJV6"/>
<dbReference type="PANTHER" id="PTHR30582">
    <property type="entry name" value="L,D-TRANSPEPTIDASE"/>
    <property type="match status" value="1"/>
</dbReference>
<keyword evidence="5 6" id="KW-0961">Cell wall biogenesis/degradation</keyword>
<keyword evidence="3 6" id="KW-0133">Cell shape</keyword>
<reference evidence="8" key="1">
    <citation type="submission" date="2020-08" db="EMBL/GenBank/DDBJ databases">
        <title>Genome public.</title>
        <authorList>
            <person name="Liu C."/>
            <person name="Sun Q."/>
        </authorList>
    </citation>
    <scope>NUCLEOTIDE SEQUENCE</scope>
    <source>
        <strain evidence="8">NSJ-12</strain>
    </source>
</reference>
<evidence type="ECO:0000256" key="1">
    <source>
        <dbReference type="ARBA" id="ARBA00004752"/>
    </source>
</evidence>
<dbReference type="Gene3D" id="2.40.440.10">
    <property type="entry name" value="L,D-transpeptidase catalytic domain-like"/>
    <property type="match status" value="1"/>
</dbReference>
<keyword evidence="4 6" id="KW-0573">Peptidoglycan synthesis</keyword>
<proteinExistence type="predicted"/>
<comment type="pathway">
    <text evidence="1 6">Cell wall biogenesis; peptidoglycan biosynthesis.</text>
</comment>
<dbReference type="GO" id="GO:0016740">
    <property type="term" value="F:transferase activity"/>
    <property type="evidence" value="ECO:0007669"/>
    <property type="project" value="UniProtKB-KW"/>
</dbReference>
<dbReference type="InterPro" id="IPR038063">
    <property type="entry name" value="Transpep_catalytic_dom"/>
</dbReference>
<evidence type="ECO:0000313" key="8">
    <source>
        <dbReference type="EMBL" id="MBC8581749.1"/>
    </source>
</evidence>
<evidence type="ECO:0000256" key="6">
    <source>
        <dbReference type="PROSITE-ProRule" id="PRU01373"/>
    </source>
</evidence>
<keyword evidence="9" id="KW-1185">Reference proteome</keyword>
<evidence type="ECO:0000256" key="3">
    <source>
        <dbReference type="ARBA" id="ARBA00022960"/>
    </source>
</evidence>
<organism evidence="8 9">
    <name type="scientific">Zhenhengia yiwuensis</name>
    <dbReference type="NCBI Taxonomy" id="2763666"/>
    <lineage>
        <taxon>Bacteria</taxon>
        <taxon>Bacillati</taxon>
        <taxon>Bacillota</taxon>
        <taxon>Clostridia</taxon>
        <taxon>Lachnospirales</taxon>
        <taxon>Lachnospiraceae</taxon>
        <taxon>Zhenhengia</taxon>
    </lineage>
</organism>
<dbReference type="Proteomes" id="UP000655830">
    <property type="component" value="Unassembled WGS sequence"/>
</dbReference>
<dbReference type="GO" id="GO:0018104">
    <property type="term" value="P:peptidoglycan-protein cross-linking"/>
    <property type="evidence" value="ECO:0007669"/>
    <property type="project" value="TreeGrafter"/>
</dbReference>
<comment type="caution">
    <text evidence="6">Lacks conserved residue(s) required for the propagation of feature annotation.</text>
</comment>
<dbReference type="InterPro" id="IPR050979">
    <property type="entry name" value="LD-transpeptidase"/>
</dbReference>
<comment type="caution">
    <text evidence="8">The sequence shown here is derived from an EMBL/GenBank/DDBJ whole genome shotgun (WGS) entry which is preliminary data.</text>
</comment>
<dbReference type="Pfam" id="PF03734">
    <property type="entry name" value="YkuD"/>
    <property type="match status" value="1"/>
</dbReference>
<name>A0A926EJV6_9FIRM</name>
<evidence type="ECO:0000313" key="9">
    <source>
        <dbReference type="Proteomes" id="UP000655830"/>
    </source>
</evidence>
<dbReference type="InterPro" id="IPR005490">
    <property type="entry name" value="LD_TPept_cat_dom"/>
</dbReference>
<feature type="domain" description="L,D-TPase catalytic" evidence="7">
    <location>
        <begin position="324"/>
        <end position="445"/>
    </location>
</feature>
<accession>A0A926EJV6</accession>
<keyword evidence="2" id="KW-0808">Transferase</keyword>
<sequence length="446" mass="50855">MKPNKIVFAVALTVVLLTLSIFIVKDLNFHWSEVGEDKASVTINFLLPMDKGSFNKHIKIQNQLGYAENFACQVNWVNDHVCEIIVEEKGQIKGQKVQLIIDKAPTIYEKIYKEATIPIQFKTPIHIVEPIDEILISTTQSFIVKFNTPMKKEVVHKYLASDADFIIEPLKIIQNGKEIIDYTSFTFTPKQPLENDHKYILTFKKGMPSQSGVMLGENQNVVLKTDIKPIIDEVVPKSGSKWVGLYPRIIVRSKTPMEAAYIELDGELLKGELKNDYYAEFYPNYVLGAGRSYEAYVQIQAASGELSDKIPLNFTTLPLKEDRYWAEIVLGKNQEMIVYQGTQEIKRIQCSGGAPKSPTAKGTFYIKDKGDKYFSETEKEGANYWLTLSEGLRIHGMSRNEHWEIKMNVLNRLGEGQTKGNVVMREEDAFWLYNNLPLDTMVVIHP</sequence>
<dbReference type="SUPFAM" id="SSF141523">
    <property type="entry name" value="L,D-transpeptidase catalytic domain-like"/>
    <property type="match status" value="1"/>
</dbReference>
<dbReference type="PANTHER" id="PTHR30582:SF2">
    <property type="entry name" value="L,D-TRANSPEPTIDASE YCIB-RELATED"/>
    <property type="match status" value="1"/>
</dbReference>
<dbReference type="GO" id="GO:0071972">
    <property type="term" value="F:peptidoglycan L,D-transpeptidase activity"/>
    <property type="evidence" value="ECO:0007669"/>
    <property type="project" value="TreeGrafter"/>
</dbReference>
<evidence type="ECO:0000256" key="4">
    <source>
        <dbReference type="ARBA" id="ARBA00022984"/>
    </source>
</evidence>
<dbReference type="GO" id="GO:0071555">
    <property type="term" value="P:cell wall organization"/>
    <property type="evidence" value="ECO:0007669"/>
    <property type="project" value="UniProtKB-UniRule"/>
</dbReference>